<dbReference type="PANTHER" id="PTHR46085:SF16">
    <property type="entry name" value="ARFGAP_RECO-LIKE ZINC FINGER DOMAIN-CONTAINING PROTEIN"/>
    <property type="match status" value="1"/>
</dbReference>
<comment type="caution">
    <text evidence="4">The sequence shown here is derived from an EMBL/GenBank/DDBJ whole genome shotgun (WGS) entry which is preliminary data.</text>
</comment>
<gene>
    <name evidence="4" type="ORF">SHERM_12151</name>
</gene>
<keyword evidence="1" id="KW-0863">Zinc-finger</keyword>
<evidence type="ECO:0000313" key="4">
    <source>
        <dbReference type="EMBL" id="CAA0810603.1"/>
    </source>
</evidence>
<evidence type="ECO:0000259" key="3">
    <source>
        <dbReference type="PROSITE" id="PS50115"/>
    </source>
</evidence>
<name>A0A9N7MQN2_STRHE</name>
<dbReference type="Pfam" id="PF01412">
    <property type="entry name" value="ArfGap"/>
    <property type="match status" value="1"/>
</dbReference>
<dbReference type="Proteomes" id="UP001153555">
    <property type="component" value="Unassembled WGS sequence"/>
</dbReference>
<dbReference type="GO" id="GO:0008270">
    <property type="term" value="F:zinc ion binding"/>
    <property type="evidence" value="ECO:0007669"/>
    <property type="project" value="UniProtKB-KW"/>
</dbReference>
<protein>
    <submittedName>
        <fullName evidence="4">ArfGap/RecO-like zinc finger domain-containing protein</fullName>
    </submittedName>
</protein>
<organism evidence="4 5">
    <name type="scientific">Striga hermonthica</name>
    <name type="common">Purple witchweed</name>
    <name type="synonym">Buchnera hermonthica</name>
    <dbReference type="NCBI Taxonomy" id="68872"/>
    <lineage>
        <taxon>Eukaryota</taxon>
        <taxon>Viridiplantae</taxon>
        <taxon>Streptophyta</taxon>
        <taxon>Embryophyta</taxon>
        <taxon>Tracheophyta</taxon>
        <taxon>Spermatophyta</taxon>
        <taxon>Magnoliopsida</taxon>
        <taxon>eudicotyledons</taxon>
        <taxon>Gunneridae</taxon>
        <taxon>Pentapetalae</taxon>
        <taxon>asterids</taxon>
        <taxon>lamiids</taxon>
        <taxon>Lamiales</taxon>
        <taxon>Orobanchaceae</taxon>
        <taxon>Buchnereae</taxon>
        <taxon>Striga</taxon>
    </lineage>
</organism>
<dbReference type="AlphaFoldDB" id="A0A9N7MQN2"/>
<feature type="region of interest" description="Disordered" evidence="2">
    <location>
        <begin position="250"/>
        <end position="286"/>
    </location>
</feature>
<accession>A0A9N7MQN2</accession>
<proteinExistence type="predicted"/>
<keyword evidence="1" id="KW-0862">Zinc</keyword>
<dbReference type="GO" id="GO:0005096">
    <property type="term" value="F:GTPase activator activity"/>
    <property type="evidence" value="ECO:0007669"/>
    <property type="project" value="InterPro"/>
</dbReference>
<evidence type="ECO:0000256" key="2">
    <source>
        <dbReference type="SAM" id="MobiDB-lite"/>
    </source>
</evidence>
<feature type="domain" description="Arf-GAP" evidence="3">
    <location>
        <begin position="1"/>
        <end position="97"/>
    </location>
</feature>
<reference evidence="4" key="1">
    <citation type="submission" date="2019-12" db="EMBL/GenBank/DDBJ databases">
        <authorList>
            <person name="Scholes J."/>
        </authorList>
    </citation>
    <scope>NUCLEOTIDE SEQUENCE</scope>
</reference>
<keyword evidence="5" id="KW-1185">Reference proteome</keyword>
<feature type="region of interest" description="Disordered" evidence="2">
    <location>
        <begin position="161"/>
        <end position="186"/>
    </location>
</feature>
<dbReference type="InterPro" id="IPR037278">
    <property type="entry name" value="ARFGAP/RecO"/>
</dbReference>
<feature type="compositionally biased region" description="Basic and acidic residues" evidence="2">
    <location>
        <begin position="332"/>
        <end position="341"/>
    </location>
</feature>
<dbReference type="Gene3D" id="1.10.220.150">
    <property type="entry name" value="Arf GTPase activating protein"/>
    <property type="match status" value="1"/>
</dbReference>
<dbReference type="PROSITE" id="PS50115">
    <property type="entry name" value="ARFGAP"/>
    <property type="match status" value="1"/>
</dbReference>
<dbReference type="CDD" id="cd08838">
    <property type="entry name" value="ArfGap_AGFG"/>
    <property type="match status" value="1"/>
</dbReference>
<feature type="compositionally biased region" description="Basic and acidic residues" evidence="2">
    <location>
        <begin position="161"/>
        <end position="176"/>
    </location>
</feature>
<feature type="compositionally biased region" description="Polar residues" evidence="2">
    <location>
        <begin position="548"/>
        <end position="570"/>
    </location>
</feature>
<feature type="region of interest" description="Disordered" evidence="2">
    <location>
        <begin position="546"/>
        <end position="570"/>
    </location>
</feature>
<sequence length="570" mass="63227">GPQYVCTTFWTFVCTNCSGVHREFTHRVKSVSMAKFNEDEIISLQAGGNERAREIYFKAWDPHRNTYPDGSNLNRLRDFVKHVYIDRKYAGENKQLSMAKLDSCRRYEKYEFPSHGSSLEHSSPFKRNGGITFRDLLEERSPPSSKSRQFEIVDDRFRDEGSVRRYDRHSPGKEPSRSPLPQEAGSLNFEILREKKIKEPPKNTDKKDIDDEVSMISQNTTGATISSELADTHKKQNETLDPSSLIEFEDKVEPDNNPPGIDAPKATTPSKTNNDSTFSATPMAPNNHNSLESLLFNSVEPVSSPSTAMSQVSSAHLNNASAKKVEILQNDHPMDDSRENHQVPSLQEDETSFNPRGDLSANASQGSNRPPRLKYVNTIQNISPSKALAQGDGSQATSRKEIQEGLFTSSFASLPPPNVGWQMHQTYGMGYDMQFCSPAISTTDIYNASRPKNPFDTGDKRFQSQIAMFPSMSPLQEGFSNMAASTGLISQSSHCAKPMSPHVLSHLGPGAYMVQLPNNMPQPRPQAIDLILTKSEDAFASPDPIYLTSGTNSSPTIPSSTFSRTGNPFG</sequence>
<feature type="region of interest" description="Disordered" evidence="2">
    <location>
        <begin position="332"/>
        <end position="372"/>
    </location>
</feature>
<feature type="compositionally biased region" description="Polar residues" evidence="2">
    <location>
        <begin position="267"/>
        <end position="286"/>
    </location>
</feature>
<evidence type="ECO:0000256" key="1">
    <source>
        <dbReference type="PROSITE-ProRule" id="PRU00288"/>
    </source>
</evidence>
<dbReference type="InterPro" id="IPR044820">
    <property type="entry name" value="AGD14-like"/>
</dbReference>
<dbReference type="PANTHER" id="PTHR46085">
    <property type="entry name" value="ARFGAP/RECO-RELATED"/>
    <property type="match status" value="1"/>
</dbReference>
<dbReference type="SUPFAM" id="SSF57863">
    <property type="entry name" value="ArfGap/RecO-like zinc finger"/>
    <property type="match status" value="1"/>
</dbReference>
<dbReference type="SMART" id="SM00105">
    <property type="entry name" value="ArfGap"/>
    <property type="match status" value="1"/>
</dbReference>
<dbReference type="PRINTS" id="PR00405">
    <property type="entry name" value="REVINTRACTNG"/>
</dbReference>
<dbReference type="InterPro" id="IPR038508">
    <property type="entry name" value="ArfGAP_dom_sf"/>
</dbReference>
<dbReference type="InterPro" id="IPR001164">
    <property type="entry name" value="ArfGAP_dom"/>
</dbReference>
<feature type="non-terminal residue" evidence="4">
    <location>
        <position position="570"/>
    </location>
</feature>
<dbReference type="EMBL" id="CACSLK010006441">
    <property type="protein sequence ID" value="CAA0810603.1"/>
    <property type="molecule type" value="Genomic_DNA"/>
</dbReference>
<dbReference type="OrthoDB" id="6036at2759"/>
<keyword evidence="1" id="KW-0479">Metal-binding</keyword>
<evidence type="ECO:0000313" key="5">
    <source>
        <dbReference type="Proteomes" id="UP001153555"/>
    </source>
</evidence>